<dbReference type="Pfam" id="PF01082">
    <property type="entry name" value="Cu2_monooxygen"/>
    <property type="match status" value="1"/>
</dbReference>
<proteinExistence type="predicted"/>
<evidence type="ECO:0000256" key="1">
    <source>
        <dbReference type="ARBA" id="ARBA00023157"/>
    </source>
</evidence>
<comment type="caution">
    <text evidence="5">The sequence shown here is derived from an EMBL/GenBank/DDBJ whole genome shotgun (WGS) entry which is preliminary data.</text>
</comment>
<dbReference type="Gene3D" id="2.60.120.310">
    <property type="entry name" value="Copper type II, ascorbate-dependent monooxygenase, N-terminal domain"/>
    <property type="match status" value="1"/>
</dbReference>
<evidence type="ECO:0000259" key="4">
    <source>
        <dbReference type="Pfam" id="PF03712"/>
    </source>
</evidence>
<dbReference type="InterPro" id="IPR036939">
    <property type="entry name" value="Cu2_ascorb_mOase_N_sf"/>
</dbReference>
<feature type="domain" description="Copper type II ascorbate-dependent monooxygenase C-terminal" evidence="4">
    <location>
        <begin position="84"/>
        <end position="187"/>
    </location>
</feature>
<dbReference type="InterPro" id="IPR000945">
    <property type="entry name" value="DBH-like"/>
</dbReference>
<dbReference type="InterPro" id="IPR000323">
    <property type="entry name" value="Cu2_ascorb_mOase_N"/>
</dbReference>
<evidence type="ECO:0000313" key="5">
    <source>
        <dbReference type="EMBL" id="CAF4327797.1"/>
    </source>
</evidence>
<dbReference type="InterPro" id="IPR024548">
    <property type="entry name" value="Cu2_monoox_C"/>
</dbReference>
<keyword evidence="2" id="KW-0325">Glycoprotein</keyword>
<dbReference type="Gene3D" id="2.60.120.230">
    <property type="match status" value="1"/>
</dbReference>
<dbReference type="InterPro" id="IPR014784">
    <property type="entry name" value="Cu2_ascorb_mOase-like_C"/>
</dbReference>
<dbReference type="AlphaFoldDB" id="A0A820JJ32"/>
<keyword evidence="1" id="KW-1015">Disulfide bond</keyword>
<protein>
    <submittedName>
        <fullName evidence="5">Uncharacterized protein</fullName>
    </submittedName>
</protein>
<feature type="domain" description="Copper type II ascorbate-dependent monooxygenase N-terminal" evidence="3">
    <location>
        <begin position="2"/>
        <end position="49"/>
    </location>
</feature>
<name>A0A820JJ32_9BILA</name>
<dbReference type="SUPFAM" id="SSF49742">
    <property type="entry name" value="PHM/PNGase F"/>
    <property type="match status" value="2"/>
</dbReference>
<accession>A0A820JJ32</accession>
<feature type="non-terminal residue" evidence="5">
    <location>
        <position position="1"/>
    </location>
</feature>
<dbReference type="PANTHER" id="PTHR10157">
    <property type="entry name" value="DOPAMINE BETA HYDROXYLASE RELATED"/>
    <property type="match status" value="1"/>
</dbReference>
<sequence>ACTTKIAIGWTIGGDRIFEFSDVAGYPVGGDSSVKYYMIQMHYDNPKQSSNRRDSSGLRFYLSNELRQHDLGYLVFGTDISFLSLVIPPRVDRFVVDSYCPSTATRRFPETGITVLSALPHTHLQGHSMWTKLIRNNTAVQYLFNAEAYDFNYQFANRFPKGIQVYPGDEFATRCVYNTINKGEITLVLTSYWYLR</sequence>
<organism evidence="5 6">
    <name type="scientific">Adineta steineri</name>
    <dbReference type="NCBI Taxonomy" id="433720"/>
    <lineage>
        <taxon>Eukaryota</taxon>
        <taxon>Metazoa</taxon>
        <taxon>Spiralia</taxon>
        <taxon>Gnathifera</taxon>
        <taxon>Rotifera</taxon>
        <taxon>Eurotatoria</taxon>
        <taxon>Bdelloidea</taxon>
        <taxon>Adinetida</taxon>
        <taxon>Adinetidae</taxon>
        <taxon>Adineta</taxon>
    </lineage>
</organism>
<evidence type="ECO:0000256" key="2">
    <source>
        <dbReference type="ARBA" id="ARBA00023180"/>
    </source>
</evidence>
<dbReference type="EMBL" id="CAJOBB010016375">
    <property type="protein sequence ID" value="CAF4327797.1"/>
    <property type="molecule type" value="Genomic_DNA"/>
</dbReference>
<dbReference type="InterPro" id="IPR008977">
    <property type="entry name" value="PHM/PNGase_F_dom_sf"/>
</dbReference>
<evidence type="ECO:0000259" key="3">
    <source>
        <dbReference type="Pfam" id="PF01082"/>
    </source>
</evidence>
<dbReference type="GO" id="GO:0005507">
    <property type="term" value="F:copper ion binding"/>
    <property type="evidence" value="ECO:0007669"/>
    <property type="project" value="InterPro"/>
</dbReference>
<gene>
    <name evidence="5" type="ORF">KXQ929_LOCUS46997</name>
</gene>
<dbReference type="Proteomes" id="UP000663868">
    <property type="component" value="Unassembled WGS sequence"/>
</dbReference>
<evidence type="ECO:0000313" key="6">
    <source>
        <dbReference type="Proteomes" id="UP000663868"/>
    </source>
</evidence>
<dbReference type="PANTHER" id="PTHR10157:SF23">
    <property type="entry name" value="MOXD1 HOMOLOG 1"/>
    <property type="match status" value="1"/>
</dbReference>
<dbReference type="GO" id="GO:0004500">
    <property type="term" value="F:dopamine beta-monooxygenase activity"/>
    <property type="evidence" value="ECO:0007669"/>
    <property type="project" value="InterPro"/>
</dbReference>
<dbReference type="Pfam" id="PF03712">
    <property type="entry name" value="Cu2_monoox_C"/>
    <property type="match status" value="1"/>
</dbReference>
<reference evidence="5" key="1">
    <citation type="submission" date="2021-02" db="EMBL/GenBank/DDBJ databases">
        <authorList>
            <person name="Nowell W R."/>
        </authorList>
    </citation>
    <scope>NUCLEOTIDE SEQUENCE</scope>
</reference>